<evidence type="ECO:0000313" key="1">
    <source>
        <dbReference type="EMBL" id="POF61575.1"/>
    </source>
</evidence>
<evidence type="ECO:0000313" key="2">
    <source>
        <dbReference type="Proteomes" id="UP000237344"/>
    </source>
</evidence>
<comment type="caution">
    <text evidence="1">The sequence shown here is derived from an EMBL/GenBank/DDBJ whole genome shotgun (WGS) entry which is preliminary data.</text>
</comment>
<keyword evidence="2" id="KW-1185">Reference proteome</keyword>
<accession>A0A2S3VY94</accession>
<sequence>MITDNYTMGRGEAWFAPFSDPVAKTLPEGGGFRFLGNVPTFNLSIAADTYQHYKSTRGIREKDLTVTLQANRTATITAEDISADNIALFFMGTTATVSQAASTGNSETFGNVMPGNKYQVGISATAPTGLRGLLNPVLKAGTTTLVVGTDYVIDPVRGTFDILIGGAVPASGSSVTLTYDLSATTRVQSISGASTVSGALKFVSYNAVGDNIDYFMPYVTMSPNGSFALIADTLQALPLTIGVQVLGNQAALYADGQPVAGV</sequence>
<reference evidence="1 2" key="1">
    <citation type="submission" date="2018-01" db="EMBL/GenBank/DDBJ databases">
        <title>Draft Genome Sequence of Komagataeibacter maltaceti LMG 1529, a Vinegar Producing Acetic Acid Bacterium Isolated from Malt Vinegar Brewery Acetifiers.</title>
        <authorList>
            <person name="Zhang Q."/>
            <person name="Hollensteiner J."/>
            <person name="Poehlein A."/>
            <person name="Daniel R."/>
        </authorList>
    </citation>
    <scope>NUCLEOTIDE SEQUENCE [LARGE SCALE GENOMIC DNA]</scope>
    <source>
        <strain evidence="1 2">LMG 1529</strain>
    </source>
</reference>
<gene>
    <name evidence="1" type="ORF">KMAL_27940</name>
</gene>
<dbReference type="Proteomes" id="UP000237344">
    <property type="component" value="Unassembled WGS sequence"/>
</dbReference>
<protein>
    <submittedName>
        <fullName evidence="1">Uncharacterized protein</fullName>
    </submittedName>
</protein>
<dbReference type="RefSeq" id="WP_146044228.1">
    <property type="nucleotide sequence ID" value="NZ_NKUE01000038.1"/>
</dbReference>
<dbReference type="AlphaFoldDB" id="A0A2S3VY94"/>
<proteinExistence type="predicted"/>
<organism evidence="1 2">
    <name type="scientific">Novacetimonas maltaceti</name>
    <dbReference type="NCBI Taxonomy" id="1203393"/>
    <lineage>
        <taxon>Bacteria</taxon>
        <taxon>Pseudomonadati</taxon>
        <taxon>Pseudomonadota</taxon>
        <taxon>Alphaproteobacteria</taxon>
        <taxon>Acetobacterales</taxon>
        <taxon>Acetobacteraceae</taxon>
        <taxon>Novacetimonas</taxon>
    </lineage>
</organism>
<dbReference type="OrthoDB" id="110167at2"/>
<name>A0A2S3VY94_9PROT</name>
<dbReference type="EMBL" id="POTC01000058">
    <property type="protein sequence ID" value="POF61575.1"/>
    <property type="molecule type" value="Genomic_DNA"/>
</dbReference>